<dbReference type="RefSeq" id="WP_280622604.1">
    <property type="nucleotide sequence ID" value="NZ_CP123529.1"/>
</dbReference>
<keyword evidence="4" id="KW-1185">Reference proteome</keyword>
<evidence type="ECO:0000256" key="1">
    <source>
        <dbReference type="SAM" id="MobiDB-lite"/>
    </source>
</evidence>
<keyword evidence="3" id="KW-0614">Plasmid</keyword>
<accession>A0ABY8NYF0</accession>
<evidence type="ECO:0000313" key="3">
    <source>
        <dbReference type="EMBL" id="WGM08660.1"/>
    </source>
</evidence>
<sequence length="982" mass="113622">MISRIDGGNKGIVDYLVNGIKQGRALNRDELDNRLILEGNIEHLNHVIHSITDKGQERYIHISLSFYESSISSEILQKVTQEYKNLLMNAYHSDEYCFYAEAHIPKVKYINDEKTGKLIERKPHIHIIIPEKNLVTGNVLNPRGKGELYIDQLDAIQEHINLKYHLVSPKDGIRISDANHANVLSRMKGDLFHEKQAEFKKTLFESLDNDKIFTQSAFKSHLKKMGEIKIYNKGMTNQYIGIKLPEEQKFIRLKSPLFSKQFIENRTIPIRKPATKQIENRLATWIEKTSHEIKHIHSAGQKLRQQYAVLHENEKQDKLNEIRKQYNEKYQLDNSEGDRFQKNDIERSLSGRDPQRSIEKPFSRYSTRYSAEKRLPSLQTRNMVYQLQGFAGRETHQSQSVLPSLSGDYVAATRQERQHFSRSVRWSSDARGINDVISQSLYQVKNQPNANDVMIMREIRNKIDPHRFLSFCAVKYNIDPHDHRVTFAKDNSPRFNVGNRNLNASDFLTKHLNLDWQSAKADLITVNDAQVKNRSFLSVLKHEPLTTEQNKERLSSKKDCQSALNALYSENRRQLFDDYRQAMKGLKSIRDERKREVERGFILFSQLQTRDALNRVIREKRQLINGIHNHWQPKEDNLSKINAILKGNINMNKNMILNDDSDFTFEKSVARKQQALQFEEDFNKGLKLADLVASKQEKQVDYLDKKTQEVVFSDKGSHIEFSGNSSKAQAAMALEYAKNKFGGKLRLTGSKQFKQTCAIAAAEKNLNIILSPDKYHQMMLAHIEKLQQKTVQTPQQATAVPEIQQSALQPETSQKSVEPEKIQADTQNQSYKIDDKAFNRLIMMAAPQNDGFENVIRFKVAFKQDDKMVMQLKDLKETDLNQMGIDTKNIDMRKVEPVYIDLASLKNSQIDSPFRHAEKALASLNQSMRNRAMPKDELEALKAQRATLEANVEEAKQKQVIEQPKQEQKKQQRQEQNSGFSL</sequence>
<feature type="region of interest" description="Disordered" evidence="1">
    <location>
        <begin position="953"/>
        <end position="982"/>
    </location>
</feature>
<dbReference type="InterPro" id="IPR040677">
    <property type="entry name" value="LPD7"/>
</dbReference>
<protein>
    <submittedName>
        <fullName evidence="3">Relaxase</fullName>
    </submittedName>
</protein>
<feature type="compositionally biased region" description="Basic and acidic residues" evidence="1">
    <location>
        <begin position="953"/>
        <end position="973"/>
    </location>
</feature>
<dbReference type="Proteomes" id="UP001177592">
    <property type="component" value="Plasmid paNv_CAN6"/>
</dbReference>
<evidence type="ECO:0000259" key="2">
    <source>
        <dbReference type="Pfam" id="PF18821"/>
    </source>
</evidence>
<geneLocation type="plasmid" evidence="3 4">
    <name>paNv_CAN6</name>
</geneLocation>
<proteinExistence type="predicted"/>
<feature type="domain" description="Large polyvalent protein-associated" evidence="2">
    <location>
        <begin position="698"/>
        <end position="777"/>
    </location>
</feature>
<dbReference type="Pfam" id="PF18821">
    <property type="entry name" value="LPD7"/>
    <property type="match status" value="1"/>
</dbReference>
<evidence type="ECO:0000313" key="4">
    <source>
        <dbReference type="Proteomes" id="UP001177592"/>
    </source>
</evidence>
<organism evidence="3 4">
    <name type="scientific">Arsenophonus nasoniae</name>
    <name type="common">son-killer infecting Nasonia vitripennis</name>
    <dbReference type="NCBI Taxonomy" id="638"/>
    <lineage>
        <taxon>Bacteria</taxon>
        <taxon>Pseudomonadati</taxon>
        <taxon>Pseudomonadota</taxon>
        <taxon>Gammaproteobacteria</taxon>
        <taxon>Enterobacterales</taxon>
        <taxon>Morganellaceae</taxon>
        <taxon>Arsenophonus</taxon>
    </lineage>
</organism>
<reference evidence="3" key="1">
    <citation type="submission" date="2023-04" db="EMBL/GenBank/DDBJ databases">
        <title>Genome dynamics across the evolutionary transition to endosymbiosis.</title>
        <authorList>
            <person name="Siozios S."/>
            <person name="Nadal-Jimenez P."/>
            <person name="Azagi T."/>
            <person name="Sprong H."/>
            <person name="Frost C.L."/>
            <person name="Parratt S.R."/>
            <person name="Taylor G."/>
            <person name="Brettell L."/>
            <person name="Lew K.C."/>
            <person name="Croft L."/>
            <person name="King K.C."/>
            <person name="Brockhurst M.A."/>
            <person name="Hypsa V."/>
            <person name="Novakova E."/>
            <person name="Darby A.C."/>
            <person name="Hurst G.D.D."/>
        </authorList>
    </citation>
    <scope>NUCLEOTIDE SEQUENCE</scope>
    <source>
        <strain evidence="3">ANv_CAN</strain>
        <plasmid evidence="3">paNv_CAN6</plasmid>
    </source>
</reference>
<name>A0ABY8NYF0_9GAMM</name>
<dbReference type="EMBL" id="CP123529">
    <property type="protein sequence ID" value="WGM08660.1"/>
    <property type="molecule type" value="Genomic_DNA"/>
</dbReference>
<gene>
    <name evidence="3" type="ORF">QE258_25550</name>
</gene>